<dbReference type="PANTHER" id="PTHR34136:SF1">
    <property type="entry name" value="UDP-N-ACETYL-D-MANNOSAMINURONIC ACID TRANSFERASE"/>
    <property type="match status" value="1"/>
</dbReference>
<keyword evidence="3 5" id="KW-0777">Teichoic acid biosynthesis</keyword>
<comment type="pathway">
    <text evidence="5">Cell wall biogenesis; teichoic acid biosynthesis.</text>
</comment>
<evidence type="ECO:0000313" key="6">
    <source>
        <dbReference type="EMBL" id="MDZ5759769.1"/>
    </source>
</evidence>
<evidence type="ECO:0000256" key="4">
    <source>
        <dbReference type="ARBA" id="ARBA00023316"/>
    </source>
</evidence>
<comment type="similarity">
    <text evidence="5">Belongs to the glycosyltransferase 26 family. TagA/TarA subfamily.</text>
</comment>
<evidence type="ECO:0000256" key="3">
    <source>
        <dbReference type="ARBA" id="ARBA00022944"/>
    </source>
</evidence>
<accession>A0AAW9JYS6</accession>
<dbReference type="Proteomes" id="UP001290462">
    <property type="component" value="Unassembled WGS sequence"/>
</dbReference>
<name>A0AAW9JYS6_CARML</name>
<dbReference type="GO" id="GO:0047244">
    <property type="term" value="F:N-acetylglucosaminyldiphosphoundecaprenol N-acetyl-beta-D-mannosaminyltransferase activity"/>
    <property type="evidence" value="ECO:0007669"/>
    <property type="project" value="UniProtKB-UniRule"/>
</dbReference>
<dbReference type="InterPro" id="IPR034714">
    <property type="entry name" value="TagA_TarA"/>
</dbReference>
<dbReference type="RefSeq" id="WP_322809415.1">
    <property type="nucleotide sequence ID" value="NZ_JAVBVO010000004.1"/>
</dbReference>
<evidence type="ECO:0000256" key="1">
    <source>
        <dbReference type="ARBA" id="ARBA00022676"/>
    </source>
</evidence>
<keyword evidence="2 5" id="KW-0808">Transferase</keyword>
<evidence type="ECO:0000313" key="7">
    <source>
        <dbReference type="Proteomes" id="UP001290462"/>
    </source>
</evidence>
<organism evidence="6 7">
    <name type="scientific">Carnobacterium maltaromaticum</name>
    <name type="common">Carnobacterium piscicola</name>
    <dbReference type="NCBI Taxonomy" id="2751"/>
    <lineage>
        <taxon>Bacteria</taxon>
        <taxon>Bacillati</taxon>
        <taxon>Bacillota</taxon>
        <taxon>Bacilli</taxon>
        <taxon>Lactobacillales</taxon>
        <taxon>Carnobacteriaceae</taxon>
        <taxon>Carnobacterium</taxon>
    </lineage>
</organism>
<keyword evidence="4 5" id="KW-0961">Cell wall biogenesis/degradation</keyword>
<dbReference type="Pfam" id="PF03808">
    <property type="entry name" value="Glyco_tran_WecG"/>
    <property type="match status" value="1"/>
</dbReference>
<sequence>MNFKTIDVLGIPFTCTNQSNFIFQLEKDLFENKSTFVVTANPEIVMYAKASPNFNSLLHSADYITADGIGIVKAAQFLGTPLPGRITGYDLLCSLLEVASQKNYSIYFLGAKEETLNLALKNITNSYPNLTIAGSHHGYFEISDPTIIENIKKTQPDFIFVALGFPRQEQWISSAQKVIGGGVFIGVGGSFDVLAGTVKRAPLFWQNLHLEWLYRLIKQPTRLKRMIALPKFVYHIFKD</sequence>
<comment type="catalytic activity">
    <reaction evidence="5">
        <text>UDP-N-acetyl-alpha-D-mannosamine + N-acetyl-alpha-D-glucosaminyl-di-trans,octa-cis-undecaprenyl diphosphate = N-acetyl-beta-D-mannosaminyl-(1-&gt;4)-N-acetyl-alpha-D-glucosaminyl di-trans,octa-cis-undecaprenyl diphosphate + UDP + H(+)</text>
        <dbReference type="Rhea" id="RHEA:16053"/>
        <dbReference type="ChEBI" id="CHEBI:15378"/>
        <dbReference type="ChEBI" id="CHEBI:58223"/>
        <dbReference type="ChEBI" id="CHEBI:62959"/>
        <dbReference type="ChEBI" id="CHEBI:68623"/>
        <dbReference type="ChEBI" id="CHEBI:132210"/>
        <dbReference type="EC" id="2.4.1.187"/>
    </reaction>
</comment>
<evidence type="ECO:0000256" key="5">
    <source>
        <dbReference type="HAMAP-Rule" id="MF_02070"/>
    </source>
</evidence>
<dbReference type="HAMAP" id="MF_02070">
    <property type="entry name" value="TagA_TarA"/>
    <property type="match status" value="1"/>
</dbReference>
<dbReference type="EMBL" id="JAVBVO010000004">
    <property type="protein sequence ID" value="MDZ5759769.1"/>
    <property type="molecule type" value="Genomic_DNA"/>
</dbReference>
<dbReference type="InterPro" id="IPR004629">
    <property type="entry name" value="WecG_TagA_CpsF"/>
</dbReference>
<comment type="function">
    <text evidence="5">Catalyzes the conversion of GlcNAc-PP-undecaprenol into ManNAc-GlcNAc-PP-undecaprenol, the first committed lipid intermediate in the de novo synthesis of teichoic acid.</text>
</comment>
<evidence type="ECO:0000256" key="2">
    <source>
        <dbReference type="ARBA" id="ARBA00022679"/>
    </source>
</evidence>
<dbReference type="EC" id="2.4.1.187" evidence="5"/>
<reference evidence="6" key="1">
    <citation type="submission" date="2023-08" db="EMBL/GenBank/DDBJ databases">
        <title>Genomic characterization of piscicolin 126 produced by Carnobacterium maltaromaticum CM22 strain isolated from salmon (Salmo salar).</title>
        <authorList>
            <person name="Gonzalez-Gragera E."/>
            <person name="Garcia-Lopez J.D."/>
            <person name="Teso-Perez C."/>
            <person name="Gimenez-Hernandez I."/>
            <person name="Peralta-Sanchez J.M."/>
            <person name="Valdivia E."/>
            <person name="Montalban-Lopez M."/>
            <person name="Martin-Platero A.M."/>
            <person name="Banos A."/>
            <person name="Martinez-Bueno M."/>
        </authorList>
    </citation>
    <scope>NUCLEOTIDE SEQUENCE</scope>
    <source>
        <strain evidence="6">CM22</strain>
    </source>
</reference>
<protein>
    <recommendedName>
        <fullName evidence="5">N-acetylglucosaminyldiphosphoundecaprenol N-acetyl-beta-D-mannosaminyltransferase</fullName>
        <ecNumber evidence="5">2.4.1.187</ecNumber>
    </recommendedName>
    <alternativeName>
        <fullName evidence="5">N-acetylmannosaminyltransferase</fullName>
    </alternativeName>
    <alternativeName>
        <fullName evidence="5">UDP-N-acetylmannosamine transferase</fullName>
    </alternativeName>
    <alternativeName>
        <fullName evidence="5">UDP-N-acetylmannosamine:N-acetylglucosaminyl pyrophosphorylundecaprenol N-acetylmannosaminyltransferase</fullName>
    </alternativeName>
</protein>
<keyword evidence="1 5" id="KW-0328">Glycosyltransferase</keyword>
<comment type="caution">
    <text evidence="6">The sequence shown here is derived from an EMBL/GenBank/DDBJ whole genome shotgun (WGS) entry which is preliminary data.</text>
</comment>
<proteinExistence type="inferred from homology"/>
<dbReference type="GO" id="GO:0071555">
    <property type="term" value="P:cell wall organization"/>
    <property type="evidence" value="ECO:0007669"/>
    <property type="project" value="UniProtKB-KW"/>
</dbReference>
<dbReference type="GO" id="GO:0019350">
    <property type="term" value="P:teichoic acid biosynthetic process"/>
    <property type="evidence" value="ECO:0007669"/>
    <property type="project" value="UniProtKB-UniRule"/>
</dbReference>
<dbReference type="NCBIfam" id="TIGR00696">
    <property type="entry name" value="wecG_tagA_cpsF"/>
    <property type="match status" value="1"/>
</dbReference>
<dbReference type="PANTHER" id="PTHR34136">
    <property type="match status" value="1"/>
</dbReference>
<gene>
    <name evidence="6" type="ORF">RAK27_13990</name>
</gene>
<dbReference type="CDD" id="cd06533">
    <property type="entry name" value="Glyco_transf_WecG_TagA"/>
    <property type="match status" value="1"/>
</dbReference>
<dbReference type="AlphaFoldDB" id="A0AAW9JYS6"/>